<comment type="similarity">
    <text evidence="1">Belongs to the DP1 family.</text>
</comment>
<evidence type="ECO:0000313" key="3">
    <source>
        <dbReference type="Proteomes" id="UP000015106"/>
    </source>
</evidence>
<reference evidence="2" key="2">
    <citation type="submission" date="2018-03" db="EMBL/GenBank/DDBJ databases">
        <title>The Triticum urartu genome reveals the dynamic nature of wheat genome evolution.</title>
        <authorList>
            <person name="Ling H."/>
            <person name="Ma B."/>
            <person name="Shi X."/>
            <person name="Liu H."/>
            <person name="Dong L."/>
            <person name="Sun H."/>
            <person name="Cao Y."/>
            <person name="Gao Q."/>
            <person name="Zheng S."/>
            <person name="Li Y."/>
            <person name="Yu Y."/>
            <person name="Du H."/>
            <person name="Qi M."/>
            <person name="Li Y."/>
            <person name="Yu H."/>
            <person name="Cui Y."/>
            <person name="Wang N."/>
            <person name="Chen C."/>
            <person name="Wu H."/>
            <person name="Zhao Y."/>
            <person name="Zhang J."/>
            <person name="Li Y."/>
            <person name="Zhou W."/>
            <person name="Zhang B."/>
            <person name="Hu W."/>
            <person name="Eijk M."/>
            <person name="Tang J."/>
            <person name="Witsenboer H."/>
            <person name="Zhao S."/>
            <person name="Li Z."/>
            <person name="Zhang A."/>
            <person name="Wang D."/>
            <person name="Liang C."/>
        </authorList>
    </citation>
    <scope>NUCLEOTIDE SEQUENCE [LARGE SCALE GENOMIC DNA]</scope>
    <source>
        <strain evidence="2">cv. G1812</strain>
    </source>
</reference>
<name>A0A8R7V0Z3_TRIUA</name>
<keyword evidence="1" id="KW-0472">Membrane</keyword>
<comment type="subcellular location">
    <subcellularLocation>
        <location evidence="1">Membrane</location>
        <topology evidence="1">Multi-pass membrane protein</topology>
    </subcellularLocation>
</comment>
<evidence type="ECO:0000313" key="2">
    <source>
        <dbReference type="EnsemblPlants" id="TuG1812G0700001168.01.T01"/>
    </source>
</evidence>
<organism evidence="2 3">
    <name type="scientific">Triticum urartu</name>
    <name type="common">Red wild einkorn</name>
    <name type="synonym">Crithodium urartu</name>
    <dbReference type="NCBI Taxonomy" id="4572"/>
    <lineage>
        <taxon>Eukaryota</taxon>
        <taxon>Viridiplantae</taxon>
        <taxon>Streptophyta</taxon>
        <taxon>Embryophyta</taxon>
        <taxon>Tracheophyta</taxon>
        <taxon>Spermatophyta</taxon>
        <taxon>Magnoliopsida</taxon>
        <taxon>Liliopsida</taxon>
        <taxon>Poales</taxon>
        <taxon>Poaceae</taxon>
        <taxon>BOP clade</taxon>
        <taxon>Pooideae</taxon>
        <taxon>Triticodae</taxon>
        <taxon>Triticeae</taxon>
        <taxon>Triticinae</taxon>
        <taxon>Triticum</taxon>
    </lineage>
</organism>
<comment type="caution">
    <text evidence="1">Lacks conserved residue(s) required for the propagation of feature annotation.</text>
</comment>
<dbReference type="Proteomes" id="UP000015106">
    <property type="component" value="Chromosome 7"/>
</dbReference>
<proteinExistence type="inferred from homology"/>
<reference evidence="3" key="1">
    <citation type="journal article" date="2013" name="Nature">
        <title>Draft genome of the wheat A-genome progenitor Triticum urartu.</title>
        <authorList>
            <person name="Ling H.Q."/>
            <person name="Zhao S."/>
            <person name="Liu D."/>
            <person name="Wang J."/>
            <person name="Sun H."/>
            <person name="Zhang C."/>
            <person name="Fan H."/>
            <person name="Li D."/>
            <person name="Dong L."/>
            <person name="Tao Y."/>
            <person name="Gao C."/>
            <person name="Wu H."/>
            <person name="Li Y."/>
            <person name="Cui Y."/>
            <person name="Guo X."/>
            <person name="Zheng S."/>
            <person name="Wang B."/>
            <person name="Yu K."/>
            <person name="Liang Q."/>
            <person name="Yang W."/>
            <person name="Lou X."/>
            <person name="Chen J."/>
            <person name="Feng M."/>
            <person name="Jian J."/>
            <person name="Zhang X."/>
            <person name="Luo G."/>
            <person name="Jiang Y."/>
            <person name="Liu J."/>
            <person name="Wang Z."/>
            <person name="Sha Y."/>
            <person name="Zhang B."/>
            <person name="Wu H."/>
            <person name="Tang D."/>
            <person name="Shen Q."/>
            <person name="Xue P."/>
            <person name="Zou S."/>
            <person name="Wang X."/>
            <person name="Liu X."/>
            <person name="Wang F."/>
            <person name="Yang Y."/>
            <person name="An X."/>
            <person name="Dong Z."/>
            <person name="Zhang K."/>
            <person name="Zhang X."/>
            <person name="Luo M.C."/>
            <person name="Dvorak J."/>
            <person name="Tong Y."/>
            <person name="Wang J."/>
            <person name="Yang H."/>
            <person name="Li Z."/>
            <person name="Wang D."/>
            <person name="Zhang A."/>
            <person name="Wang J."/>
        </authorList>
    </citation>
    <scope>NUCLEOTIDE SEQUENCE</scope>
    <source>
        <strain evidence="3">cv. G1812</strain>
    </source>
</reference>
<evidence type="ECO:0000256" key="1">
    <source>
        <dbReference type="RuleBase" id="RU362006"/>
    </source>
</evidence>
<sequence length="86" mass="10158">MLTVVERFVDRMVVWLLMYGEAKLMLILYLRHPSTRGARHVYDGFLRLLLARHEDNIDRCLLELRARVRDVTPSQWRLSSVRCGSS</sequence>
<dbReference type="InterPro" id="IPR004345">
    <property type="entry name" value="TB2_DP1_HVA22"/>
</dbReference>
<keyword evidence="1" id="KW-1133">Transmembrane helix</keyword>
<reference evidence="2" key="3">
    <citation type="submission" date="2022-06" db="UniProtKB">
        <authorList>
            <consortium name="EnsemblPlants"/>
        </authorList>
    </citation>
    <scope>IDENTIFICATION</scope>
</reference>
<dbReference type="AlphaFoldDB" id="A0A8R7V0Z3"/>
<feature type="transmembrane region" description="Helical" evidence="1">
    <location>
        <begin position="12"/>
        <end position="30"/>
    </location>
</feature>
<dbReference type="EnsemblPlants" id="TuG1812G0700001168.01.T01">
    <property type="protein sequence ID" value="TuG1812G0700001168.01.T01"/>
    <property type="gene ID" value="TuG1812G0700001168.01"/>
</dbReference>
<accession>A0A8R7V0Z3</accession>
<dbReference type="Gramene" id="TuG1812G0700001168.01.T01">
    <property type="protein sequence ID" value="TuG1812G0700001168.01.T01"/>
    <property type="gene ID" value="TuG1812G0700001168.01"/>
</dbReference>
<protein>
    <recommendedName>
        <fullName evidence="1">HVA22-like protein</fullName>
    </recommendedName>
</protein>
<dbReference type="PANTHER" id="PTHR12300">
    <property type="entry name" value="HVA22-LIKE PROTEINS"/>
    <property type="match status" value="1"/>
</dbReference>
<dbReference type="GO" id="GO:0016020">
    <property type="term" value="C:membrane"/>
    <property type="evidence" value="ECO:0007669"/>
    <property type="project" value="UniProtKB-SubCell"/>
</dbReference>
<dbReference type="PANTHER" id="PTHR12300:SF100">
    <property type="entry name" value="HVA22-LIKE PROTEIN"/>
    <property type="match status" value="1"/>
</dbReference>
<keyword evidence="3" id="KW-1185">Reference proteome</keyword>
<keyword evidence="1" id="KW-0812">Transmembrane</keyword>
<dbReference type="Pfam" id="PF03134">
    <property type="entry name" value="TB2_DP1_HVA22"/>
    <property type="match status" value="1"/>
</dbReference>